<dbReference type="AlphaFoldDB" id="X0TFT1"/>
<name>X0TFT1_9ZZZZ</name>
<comment type="caution">
    <text evidence="1">The sequence shown here is derived from an EMBL/GenBank/DDBJ whole genome shotgun (WGS) entry which is preliminary data.</text>
</comment>
<proteinExistence type="predicted"/>
<protein>
    <submittedName>
        <fullName evidence="1">Uncharacterized protein</fullName>
    </submittedName>
</protein>
<organism evidence="1">
    <name type="scientific">marine sediment metagenome</name>
    <dbReference type="NCBI Taxonomy" id="412755"/>
    <lineage>
        <taxon>unclassified sequences</taxon>
        <taxon>metagenomes</taxon>
        <taxon>ecological metagenomes</taxon>
    </lineage>
</organism>
<evidence type="ECO:0000313" key="1">
    <source>
        <dbReference type="EMBL" id="GAF74930.1"/>
    </source>
</evidence>
<reference evidence="1" key="1">
    <citation type="journal article" date="2014" name="Front. Microbiol.">
        <title>High frequency of phylogenetically diverse reductive dehalogenase-homologous genes in deep subseafloor sedimentary metagenomes.</title>
        <authorList>
            <person name="Kawai M."/>
            <person name="Futagami T."/>
            <person name="Toyoda A."/>
            <person name="Takaki Y."/>
            <person name="Nishi S."/>
            <person name="Hori S."/>
            <person name="Arai W."/>
            <person name="Tsubouchi T."/>
            <person name="Morono Y."/>
            <person name="Uchiyama I."/>
            <person name="Ito T."/>
            <person name="Fujiyama A."/>
            <person name="Inagaki F."/>
            <person name="Takami H."/>
        </authorList>
    </citation>
    <scope>NUCLEOTIDE SEQUENCE</scope>
    <source>
        <strain evidence="1">Expedition CK06-06</strain>
    </source>
</reference>
<dbReference type="EMBL" id="BARS01004229">
    <property type="protein sequence ID" value="GAF74930.1"/>
    <property type="molecule type" value="Genomic_DNA"/>
</dbReference>
<feature type="non-terminal residue" evidence="1">
    <location>
        <position position="118"/>
    </location>
</feature>
<gene>
    <name evidence="1" type="ORF">S01H1_08232</name>
</gene>
<sequence length="118" mass="14231">MPFKPIEYHEYNEINVDTVKKTYSDLINAITHSPGCIDPSCLFQRYKEKYKNKGRKFDEESFFLRWLTGEIRFSSVKGKWDLIYKNESEREPNESPTTQIFRSSLIEYFRVPRIYKKT</sequence>
<accession>X0TFT1</accession>